<name>A0A6L2NUL9_TANCI</name>
<reference evidence="1" key="1">
    <citation type="journal article" date="2019" name="Sci. Rep.">
        <title>Draft genome of Tanacetum cinerariifolium, the natural source of mosquito coil.</title>
        <authorList>
            <person name="Yamashiro T."/>
            <person name="Shiraishi A."/>
            <person name="Satake H."/>
            <person name="Nakayama K."/>
        </authorList>
    </citation>
    <scope>NUCLEOTIDE SEQUENCE</scope>
</reference>
<comment type="caution">
    <text evidence="1">The sequence shown here is derived from an EMBL/GenBank/DDBJ whole genome shotgun (WGS) entry which is preliminary data.</text>
</comment>
<organism evidence="1">
    <name type="scientific">Tanacetum cinerariifolium</name>
    <name type="common">Dalmatian daisy</name>
    <name type="synonym">Chrysanthemum cinerariifolium</name>
    <dbReference type="NCBI Taxonomy" id="118510"/>
    <lineage>
        <taxon>Eukaryota</taxon>
        <taxon>Viridiplantae</taxon>
        <taxon>Streptophyta</taxon>
        <taxon>Embryophyta</taxon>
        <taxon>Tracheophyta</taxon>
        <taxon>Spermatophyta</taxon>
        <taxon>Magnoliopsida</taxon>
        <taxon>eudicotyledons</taxon>
        <taxon>Gunneridae</taxon>
        <taxon>Pentapetalae</taxon>
        <taxon>asterids</taxon>
        <taxon>campanulids</taxon>
        <taxon>Asterales</taxon>
        <taxon>Asteraceae</taxon>
        <taxon>Asteroideae</taxon>
        <taxon>Anthemideae</taxon>
        <taxon>Anthemidinae</taxon>
        <taxon>Tanacetum</taxon>
    </lineage>
</organism>
<sequence length="454" mass="53195">MMIKTLLLLNQNKISVRGYDMTLALMVHHSLKLLSHQHGRSLTLKMLLQAPPNNNSILILSNQLKTYQCQKLPIYLTQGTLTLPIFQRLSKGQNGQCFSFHISSSGRELFTCKDWGYADVYALMEECHKMLTDHVDWANPEGDQVRIDVSKPLPLSGPPGHVTIQTQLFFNHDLDYLRCGSKGIGQALWISKMKVAYYHDFGLELLKFYIDRHIADSSRKIVITHMRILSVARIKSFSRYEYDYLKEITLRRADYQEYTIAKKDFKSLYPSDFEDLNLLLLQGHLNHLSGSNKRMLSIAVKLWTRNLVIRQWVEDFQLGIESYQKQLNLTKPGWDAKGFEFKHDYTIIESPSAVVFPVGNNERKITRFNEIYMFSDCMLKNIIEALDYRVNEYKVNRLNPGMNTRFWTNKDVERSKEFIHAIERRLKTRRSFRNLECFVGGRVRDIDYRLLQRT</sequence>
<evidence type="ECO:0000313" key="1">
    <source>
        <dbReference type="EMBL" id="GEU88732.1"/>
    </source>
</evidence>
<dbReference type="EMBL" id="BKCJ010009812">
    <property type="protein sequence ID" value="GEU88732.1"/>
    <property type="molecule type" value="Genomic_DNA"/>
</dbReference>
<proteinExistence type="predicted"/>
<gene>
    <name evidence="1" type="ORF">Tci_060710</name>
</gene>
<accession>A0A6L2NUL9</accession>
<protein>
    <submittedName>
        <fullName evidence="1">Uncharacterized protein</fullName>
    </submittedName>
</protein>
<dbReference type="AlphaFoldDB" id="A0A6L2NUL9"/>